<dbReference type="PANTHER" id="PTHR22958">
    <property type="entry name" value="GLYCEROPHOSPHORYL DIESTER PHOSPHODIESTERASE"/>
    <property type="match status" value="1"/>
</dbReference>
<evidence type="ECO:0000259" key="2">
    <source>
        <dbReference type="PROSITE" id="PS51704"/>
    </source>
</evidence>
<keyword evidence="4" id="KW-1185">Reference proteome</keyword>
<dbReference type="PANTHER" id="PTHR22958:SF1">
    <property type="entry name" value="GLYCEROPHOSPHOCHOLINE PHOSPHODIESTERASE GPCPD1"/>
    <property type="match status" value="1"/>
</dbReference>
<dbReference type="InterPro" id="IPR051578">
    <property type="entry name" value="GDPD"/>
</dbReference>
<comment type="caution">
    <text evidence="3">The sequence shown here is derived from an EMBL/GenBank/DDBJ whole genome shotgun (WGS) entry which is preliminary data.</text>
</comment>
<protein>
    <submittedName>
        <fullName evidence="3">Glycerophosphocholine phosphodiesterase gpcpd1</fullName>
    </submittedName>
</protein>
<evidence type="ECO:0000313" key="4">
    <source>
        <dbReference type="Proteomes" id="UP001470230"/>
    </source>
</evidence>
<accession>A0ABR2JLJ5</accession>
<dbReference type="InterPro" id="IPR017946">
    <property type="entry name" value="PLC-like_Pdiesterase_TIM-brl"/>
</dbReference>
<proteinExistence type="predicted"/>
<dbReference type="Gene3D" id="3.20.20.190">
    <property type="entry name" value="Phosphatidylinositol (PI) phosphodiesterase"/>
    <property type="match status" value="1"/>
</dbReference>
<gene>
    <name evidence="3" type="ORF">M9Y10_005426</name>
</gene>
<dbReference type="Pfam" id="PF03009">
    <property type="entry name" value="GDPD"/>
    <property type="match status" value="1"/>
</dbReference>
<dbReference type="EMBL" id="JAPFFF010000011">
    <property type="protein sequence ID" value="KAK8878646.1"/>
    <property type="molecule type" value="Genomic_DNA"/>
</dbReference>
<reference evidence="3 4" key="1">
    <citation type="submission" date="2024-04" db="EMBL/GenBank/DDBJ databases">
        <title>Tritrichomonas musculus Genome.</title>
        <authorList>
            <person name="Alves-Ferreira E."/>
            <person name="Grigg M."/>
            <person name="Lorenzi H."/>
            <person name="Galac M."/>
        </authorList>
    </citation>
    <scope>NUCLEOTIDE SEQUENCE [LARGE SCALE GENOMIC DNA]</scope>
    <source>
        <strain evidence="3 4">EAF2021</strain>
    </source>
</reference>
<dbReference type="SUPFAM" id="SSF51695">
    <property type="entry name" value="PLC-like phosphodiesterases"/>
    <property type="match status" value="1"/>
</dbReference>
<evidence type="ECO:0000313" key="3">
    <source>
        <dbReference type="EMBL" id="KAK8878646.1"/>
    </source>
</evidence>
<dbReference type="Proteomes" id="UP001470230">
    <property type="component" value="Unassembled WGS sequence"/>
</dbReference>
<keyword evidence="1" id="KW-0378">Hydrolase</keyword>
<feature type="domain" description="GP-PDE" evidence="2">
    <location>
        <begin position="109"/>
        <end position="383"/>
    </location>
</feature>
<dbReference type="PROSITE" id="PS51704">
    <property type="entry name" value="GP_PDE"/>
    <property type="match status" value="1"/>
</dbReference>
<dbReference type="InterPro" id="IPR030395">
    <property type="entry name" value="GP_PDE_dom"/>
</dbReference>
<evidence type="ECO:0000256" key="1">
    <source>
        <dbReference type="ARBA" id="ARBA00022801"/>
    </source>
</evidence>
<organism evidence="3 4">
    <name type="scientific">Tritrichomonas musculus</name>
    <dbReference type="NCBI Taxonomy" id="1915356"/>
    <lineage>
        <taxon>Eukaryota</taxon>
        <taxon>Metamonada</taxon>
        <taxon>Parabasalia</taxon>
        <taxon>Tritrichomonadida</taxon>
        <taxon>Tritrichomonadidae</taxon>
        <taxon>Tritrichomonas</taxon>
    </lineage>
</organism>
<sequence length="390" mass="44621">MLHFAVIERERKGNFDIQPGVYGKLNVVSTVPFLTGIAESSNVDDFSFSIPVSCGKIEFNVSSMNGKKYDRQTLAITGSSDSSITFTFNIITPFNEISNEPIDLKFPKHFTIGHRGSGNNLCTQDYQENAIPGFLHASQVGCEFIEFDIQLSKEKIPVIHHDYVISRKEKHPEIGEPLLEDPPGTYQYALNQHSVDQFRVSKLDLKWKQELPTFSDLLLTLPPQIKFDIEVKFPFQPKNKHIPYTERNEFIDIILHEVSKDSGNRKFFFSTFDVDSLLMLCFKQHKYPVFMLMTQETEDTFEYFVTKIIGMAPLLKHIGVKGYIIDSTFLLKETSLIKKLLDQGFSVSTYGKPNNEEKYIVEQLDLGISGICTDFLDMANHAIIEYEKTH</sequence>
<name>A0ABR2JLJ5_9EUKA</name>